<feature type="compositionally biased region" description="Polar residues" evidence="1">
    <location>
        <begin position="19"/>
        <end position="28"/>
    </location>
</feature>
<proteinExistence type="predicted"/>
<feature type="compositionally biased region" description="Polar residues" evidence="1">
    <location>
        <begin position="1"/>
        <end position="11"/>
    </location>
</feature>
<dbReference type="AlphaFoldDB" id="A0A1X0RDN3"/>
<organism evidence="2">
    <name type="scientific">Rhizopus microsporus var. microsporus</name>
    <dbReference type="NCBI Taxonomy" id="86635"/>
    <lineage>
        <taxon>Eukaryota</taxon>
        <taxon>Fungi</taxon>
        <taxon>Fungi incertae sedis</taxon>
        <taxon>Mucoromycota</taxon>
        <taxon>Mucoromycotina</taxon>
        <taxon>Mucoromycetes</taxon>
        <taxon>Mucorales</taxon>
        <taxon>Mucorineae</taxon>
        <taxon>Rhizopodaceae</taxon>
        <taxon>Rhizopus</taxon>
    </lineage>
</organism>
<feature type="region of interest" description="Disordered" evidence="1">
    <location>
        <begin position="1"/>
        <end position="80"/>
    </location>
</feature>
<dbReference type="EMBL" id="KV921870">
    <property type="protein sequence ID" value="ORE09998.1"/>
    <property type="molecule type" value="Genomic_DNA"/>
</dbReference>
<feature type="compositionally biased region" description="Basic and acidic residues" evidence="1">
    <location>
        <begin position="33"/>
        <end position="52"/>
    </location>
</feature>
<name>A0A1X0RDN3_RHIZD</name>
<gene>
    <name evidence="2" type="ORF">BCV72DRAFT_222293</name>
</gene>
<sequence>MIAGNNDTSVQVVLPAPTPSTNYTSAPTKVSKKYQDKVAKSEALKKEKEKNKMTGNGQKQLRCPSCGGTDHPRSSSKLCPMNKLKTKLPKPKDTVKKTFVIKTSLANTCKYPEFVTLIQVVDHITQLAYAESIFANYYFLKLLEYNEELPIVTQNLFYNIFSIC</sequence>
<reference evidence="2" key="1">
    <citation type="journal article" date="2016" name="Proc. Natl. Acad. Sci. U.S.A.">
        <title>Lipid metabolic changes in an early divergent fungus govern the establishment of a mutualistic symbiosis with endobacteria.</title>
        <authorList>
            <person name="Lastovetsky O.A."/>
            <person name="Gaspar M.L."/>
            <person name="Mondo S.J."/>
            <person name="LaButti K.M."/>
            <person name="Sandor L."/>
            <person name="Grigoriev I.V."/>
            <person name="Henry S.A."/>
            <person name="Pawlowska T.E."/>
        </authorList>
    </citation>
    <scope>NUCLEOTIDE SEQUENCE [LARGE SCALE GENOMIC DNA]</scope>
    <source>
        <strain evidence="2">ATCC 52814</strain>
    </source>
</reference>
<evidence type="ECO:0000313" key="2">
    <source>
        <dbReference type="EMBL" id="ORE09998.1"/>
    </source>
</evidence>
<dbReference type="VEuPathDB" id="FungiDB:BCV72DRAFT_222293"/>
<protein>
    <submittedName>
        <fullName evidence="2">Uncharacterized protein</fullName>
    </submittedName>
</protein>
<dbReference type="Proteomes" id="UP000242414">
    <property type="component" value="Unassembled WGS sequence"/>
</dbReference>
<evidence type="ECO:0000256" key="1">
    <source>
        <dbReference type="SAM" id="MobiDB-lite"/>
    </source>
</evidence>
<accession>A0A1X0RDN3</accession>